<dbReference type="Pfam" id="PF00664">
    <property type="entry name" value="ABC_membrane"/>
    <property type="match status" value="1"/>
</dbReference>
<evidence type="ECO:0000256" key="2">
    <source>
        <dbReference type="ARBA" id="ARBA00022448"/>
    </source>
</evidence>
<dbReference type="FunFam" id="3.40.50.300:FF:000221">
    <property type="entry name" value="Multidrug ABC transporter ATP-binding protein"/>
    <property type="match status" value="1"/>
</dbReference>
<dbReference type="SUPFAM" id="SSF90123">
    <property type="entry name" value="ABC transporter transmembrane region"/>
    <property type="match status" value="1"/>
</dbReference>
<gene>
    <name evidence="12" type="ORF">KL86SPO_70210</name>
</gene>
<dbReference type="PROSITE" id="PS50929">
    <property type="entry name" value="ABC_TM1F"/>
    <property type="match status" value="1"/>
</dbReference>
<dbReference type="InterPro" id="IPR017871">
    <property type="entry name" value="ABC_transporter-like_CS"/>
</dbReference>
<evidence type="ECO:0000259" key="11">
    <source>
        <dbReference type="PROSITE" id="PS50929"/>
    </source>
</evidence>
<dbReference type="GO" id="GO:0005886">
    <property type="term" value="C:plasma membrane"/>
    <property type="evidence" value="ECO:0007669"/>
    <property type="project" value="UniProtKB-SubCell"/>
</dbReference>
<dbReference type="PANTHER" id="PTHR43394:SF1">
    <property type="entry name" value="ATP-BINDING CASSETTE SUB-FAMILY B MEMBER 10, MITOCHONDRIAL"/>
    <property type="match status" value="1"/>
</dbReference>
<dbReference type="EMBL" id="FMJE01000007">
    <property type="protein sequence ID" value="SCM83352.1"/>
    <property type="molecule type" value="Genomic_DNA"/>
</dbReference>
<dbReference type="AlphaFoldDB" id="A0A212M0L6"/>
<dbReference type="InterPro" id="IPR027417">
    <property type="entry name" value="P-loop_NTPase"/>
</dbReference>
<organism evidence="12">
    <name type="scientific">uncultured Sporomusa sp</name>
    <dbReference type="NCBI Taxonomy" id="307249"/>
    <lineage>
        <taxon>Bacteria</taxon>
        <taxon>Bacillati</taxon>
        <taxon>Bacillota</taxon>
        <taxon>Negativicutes</taxon>
        <taxon>Selenomonadales</taxon>
        <taxon>Sporomusaceae</taxon>
        <taxon>Sporomusa</taxon>
        <taxon>environmental samples</taxon>
    </lineage>
</organism>
<dbReference type="PROSITE" id="PS50893">
    <property type="entry name" value="ABC_TRANSPORTER_2"/>
    <property type="match status" value="1"/>
</dbReference>
<evidence type="ECO:0000256" key="1">
    <source>
        <dbReference type="ARBA" id="ARBA00004651"/>
    </source>
</evidence>
<evidence type="ECO:0000256" key="3">
    <source>
        <dbReference type="ARBA" id="ARBA00022475"/>
    </source>
</evidence>
<dbReference type="Pfam" id="PF00005">
    <property type="entry name" value="ABC_tran"/>
    <property type="match status" value="1"/>
</dbReference>
<proteinExistence type="predicted"/>
<evidence type="ECO:0000256" key="4">
    <source>
        <dbReference type="ARBA" id="ARBA00022692"/>
    </source>
</evidence>
<dbReference type="InterPro" id="IPR003439">
    <property type="entry name" value="ABC_transporter-like_ATP-bd"/>
</dbReference>
<dbReference type="GO" id="GO:0016887">
    <property type="term" value="F:ATP hydrolysis activity"/>
    <property type="evidence" value="ECO:0007669"/>
    <property type="project" value="InterPro"/>
</dbReference>
<dbReference type="Gene3D" id="1.20.1560.10">
    <property type="entry name" value="ABC transporter type 1, transmembrane domain"/>
    <property type="match status" value="1"/>
</dbReference>
<name>A0A212M0L6_9FIRM</name>
<feature type="domain" description="ABC transporter" evidence="10">
    <location>
        <begin position="345"/>
        <end position="580"/>
    </location>
</feature>
<accession>A0A212M0L6</accession>
<dbReference type="Gene3D" id="3.40.50.300">
    <property type="entry name" value="P-loop containing nucleotide triphosphate hydrolases"/>
    <property type="match status" value="1"/>
</dbReference>
<feature type="transmembrane region" description="Helical" evidence="9">
    <location>
        <begin position="167"/>
        <end position="186"/>
    </location>
</feature>
<keyword evidence="2" id="KW-0813">Transport</keyword>
<comment type="subcellular location">
    <subcellularLocation>
        <location evidence="1">Cell membrane</location>
        <topology evidence="1">Multi-pass membrane protein</topology>
    </subcellularLocation>
</comment>
<feature type="transmembrane region" description="Helical" evidence="9">
    <location>
        <begin position="21"/>
        <end position="48"/>
    </location>
</feature>
<feature type="domain" description="ABC transmembrane type-1" evidence="11">
    <location>
        <begin position="28"/>
        <end position="317"/>
    </location>
</feature>
<feature type="transmembrane region" description="Helical" evidence="9">
    <location>
        <begin position="253"/>
        <end position="278"/>
    </location>
</feature>
<evidence type="ECO:0000313" key="12">
    <source>
        <dbReference type="EMBL" id="SCM83352.1"/>
    </source>
</evidence>
<dbReference type="InterPro" id="IPR003593">
    <property type="entry name" value="AAA+_ATPase"/>
</dbReference>
<dbReference type="RefSeq" id="WP_075757809.1">
    <property type="nucleotide sequence ID" value="NZ_LT608335.1"/>
</dbReference>
<evidence type="ECO:0000256" key="5">
    <source>
        <dbReference type="ARBA" id="ARBA00022741"/>
    </source>
</evidence>
<keyword evidence="5" id="KW-0547">Nucleotide-binding</keyword>
<dbReference type="SUPFAM" id="SSF52540">
    <property type="entry name" value="P-loop containing nucleoside triphosphate hydrolases"/>
    <property type="match status" value="1"/>
</dbReference>
<keyword evidence="6" id="KW-0067">ATP-binding</keyword>
<evidence type="ECO:0000256" key="7">
    <source>
        <dbReference type="ARBA" id="ARBA00022989"/>
    </source>
</evidence>
<dbReference type="InterPro" id="IPR039421">
    <property type="entry name" value="Type_1_exporter"/>
</dbReference>
<dbReference type="PROSITE" id="PS00211">
    <property type="entry name" value="ABC_TRANSPORTER_1"/>
    <property type="match status" value="1"/>
</dbReference>
<sequence>MTAQKNPLVARLFEFAGSYRILLILSWILSGLSSVLSIVPFICIWFVIRDLLRVLPDFSQAGQTAAFGWLAVGFAIASIALYFAALLCSHLAAFRVEKNMRKEAMHKIVNLPLGYFNTNTSGKLRKIIDDNAGLTHAFLAHQLPDMSGAIVMPVAILAVFFMFDWRLGLVCLLPPLLSLFFLKSMMGGTRADRMNHYLNALEEMNTAAVEYVRGIPVVKVFQQTVYSFKSFHKSIFKYWQFASDFALSCRIPFVGFIVTINLPALLLIPIGILFSLTAADYQGFLLDLIFYMLFVPLCISMMSKIMRMGESIMVAQEAVSRVYEIIQAKTLAAGSLKGSMKDTGICFENVTFTYPGNLQPAVDQVSFTVPQGKTYALVGASGGGKTTLASLVPRFWDVTEGSVSIGGIDVREIQEKDLMQKIAFVFQNTKLFKASLLSNICAAKPEASRGEALAAAHLAQCDDILAKMPQGIDTVVGTGGVYLSGGEQQRIALARAILKDAPIIILDEATAFADPENEYQIQKAFEHLTAGKTVLMIAHRLSSITNVDCILVMQQGQIVEQGSHKHLVKQQGVYASMWQEYQTSVSWKVGKAAGHAHIIAK</sequence>
<reference evidence="12" key="1">
    <citation type="submission" date="2016-08" db="EMBL/GenBank/DDBJ databases">
        <authorList>
            <person name="Seilhamer J.J."/>
        </authorList>
    </citation>
    <scope>NUCLEOTIDE SEQUENCE</scope>
    <source>
        <strain evidence="12">86</strain>
    </source>
</reference>
<keyword evidence="4 9" id="KW-0812">Transmembrane</keyword>
<keyword evidence="7 9" id="KW-1133">Transmembrane helix</keyword>
<feature type="transmembrane region" description="Helical" evidence="9">
    <location>
        <begin position="284"/>
        <end position="303"/>
    </location>
</feature>
<keyword evidence="3" id="KW-1003">Cell membrane</keyword>
<keyword evidence="8 9" id="KW-0472">Membrane</keyword>
<dbReference type="GO" id="GO:0015421">
    <property type="term" value="F:ABC-type oligopeptide transporter activity"/>
    <property type="evidence" value="ECO:0007669"/>
    <property type="project" value="TreeGrafter"/>
</dbReference>
<evidence type="ECO:0000256" key="8">
    <source>
        <dbReference type="ARBA" id="ARBA00023136"/>
    </source>
</evidence>
<protein>
    <submittedName>
        <fullName evidence="12">ABC transporter</fullName>
    </submittedName>
</protein>
<feature type="transmembrane region" description="Helical" evidence="9">
    <location>
        <begin position="68"/>
        <end position="93"/>
    </location>
</feature>
<evidence type="ECO:0000259" key="10">
    <source>
        <dbReference type="PROSITE" id="PS50893"/>
    </source>
</evidence>
<dbReference type="InterPro" id="IPR011527">
    <property type="entry name" value="ABC1_TM_dom"/>
</dbReference>
<dbReference type="SMART" id="SM00382">
    <property type="entry name" value="AAA"/>
    <property type="match status" value="1"/>
</dbReference>
<dbReference type="GO" id="GO:0005524">
    <property type="term" value="F:ATP binding"/>
    <property type="evidence" value="ECO:0007669"/>
    <property type="project" value="UniProtKB-KW"/>
</dbReference>
<evidence type="ECO:0000256" key="6">
    <source>
        <dbReference type="ARBA" id="ARBA00022840"/>
    </source>
</evidence>
<dbReference type="PANTHER" id="PTHR43394">
    <property type="entry name" value="ATP-DEPENDENT PERMEASE MDL1, MITOCHONDRIAL"/>
    <property type="match status" value="1"/>
</dbReference>
<feature type="transmembrane region" description="Helical" evidence="9">
    <location>
        <begin position="143"/>
        <end position="161"/>
    </location>
</feature>
<evidence type="ECO:0000256" key="9">
    <source>
        <dbReference type="SAM" id="Phobius"/>
    </source>
</evidence>
<dbReference type="InterPro" id="IPR036640">
    <property type="entry name" value="ABC1_TM_sf"/>
</dbReference>